<organism evidence="6 7">
    <name type="scientific">Linnemannia schmuckeri</name>
    <dbReference type="NCBI Taxonomy" id="64567"/>
    <lineage>
        <taxon>Eukaryota</taxon>
        <taxon>Fungi</taxon>
        <taxon>Fungi incertae sedis</taxon>
        <taxon>Mucoromycota</taxon>
        <taxon>Mortierellomycotina</taxon>
        <taxon>Mortierellomycetes</taxon>
        <taxon>Mortierellales</taxon>
        <taxon>Mortierellaceae</taxon>
        <taxon>Linnemannia</taxon>
    </lineage>
</organism>
<dbReference type="GO" id="GO:0003677">
    <property type="term" value="F:DNA binding"/>
    <property type="evidence" value="ECO:0007669"/>
    <property type="project" value="InterPro"/>
</dbReference>
<dbReference type="InterPro" id="IPR014939">
    <property type="entry name" value="CDT1_Gemini-bd-like"/>
</dbReference>
<feature type="region of interest" description="Disordered" evidence="4">
    <location>
        <begin position="64"/>
        <end position="139"/>
    </location>
</feature>
<dbReference type="GO" id="GO:0071163">
    <property type="term" value="P:DNA replication preinitiation complex assembly"/>
    <property type="evidence" value="ECO:0007669"/>
    <property type="project" value="InterPro"/>
</dbReference>
<dbReference type="PANTHER" id="PTHR28637:SF1">
    <property type="entry name" value="DNA REPLICATION FACTOR CDT1"/>
    <property type="match status" value="1"/>
</dbReference>
<feature type="compositionally biased region" description="Basic and acidic residues" evidence="4">
    <location>
        <begin position="93"/>
        <end position="104"/>
    </location>
</feature>
<dbReference type="AlphaFoldDB" id="A0A9P5S102"/>
<dbReference type="Proteomes" id="UP000748756">
    <property type="component" value="Unassembled WGS sequence"/>
</dbReference>
<evidence type="ECO:0000256" key="2">
    <source>
        <dbReference type="ARBA" id="ARBA00023306"/>
    </source>
</evidence>
<proteinExistence type="inferred from homology"/>
<dbReference type="EMBL" id="JAAAUQ010000251">
    <property type="protein sequence ID" value="KAF9152347.1"/>
    <property type="molecule type" value="Genomic_DNA"/>
</dbReference>
<feature type="compositionally biased region" description="Basic and acidic residues" evidence="4">
    <location>
        <begin position="64"/>
        <end position="76"/>
    </location>
</feature>
<evidence type="ECO:0000256" key="3">
    <source>
        <dbReference type="SAM" id="Coils"/>
    </source>
</evidence>
<protein>
    <recommendedName>
        <fullName evidence="5">CDT1 Geminin-binding domain-containing protein</fullName>
    </recommendedName>
</protein>
<keyword evidence="2" id="KW-0131">Cell cycle</keyword>
<dbReference type="PANTHER" id="PTHR28637">
    <property type="entry name" value="DNA REPLICATION FACTOR CDT1"/>
    <property type="match status" value="1"/>
</dbReference>
<feature type="region of interest" description="Disordered" evidence="4">
    <location>
        <begin position="271"/>
        <end position="299"/>
    </location>
</feature>
<feature type="region of interest" description="Disordered" evidence="4">
    <location>
        <begin position="1"/>
        <end position="42"/>
    </location>
</feature>
<dbReference type="OrthoDB" id="341730at2759"/>
<dbReference type="InterPro" id="IPR045173">
    <property type="entry name" value="Cdt1"/>
</dbReference>
<dbReference type="InterPro" id="IPR036390">
    <property type="entry name" value="WH_DNA-bd_sf"/>
</dbReference>
<dbReference type="GO" id="GO:0000076">
    <property type="term" value="P:DNA replication checkpoint signaling"/>
    <property type="evidence" value="ECO:0007669"/>
    <property type="project" value="TreeGrafter"/>
</dbReference>
<dbReference type="GO" id="GO:0005634">
    <property type="term" value="C:nucleus"/>
    <property type="evidence" value="ECO:0007669"/>
    <property type="project" value="TreeGrafter"/>
</dbReference>
<name>A0A9P5S102_9FUNG</name>
<evidence type="ECO:0000259" key="5">
    <source>
        <dbReference type="SMART" id="SM01075"/>
    </source>
</evidence>
<dbReference type="InterPro" id="IPR032054">
    <property type="entry name" value="Cdt1_C"/>
</dbReference>
<dbReference type="InterPro" id="IPR038090">
    <property type="entry name" value="Cdt1_C_WH_dom_sf"/>
</dbReference>
<feature type="region of interest" description="Disordered" evidence="4">
    <location>
        <begin position="507"/>
        <end position="535"/>
    </location>
</feature>
<dbReference type="GO" id="GO:0070182">
    <property type="term" value="F:DNA polymerase binding"/>
    <property type="evidence" value="ECO:0007669"/>
    <property type="project" value="TreeGrafter"/>
</dbReference>
<comment type="caution">
    <text evidence="6">The sequence shown here is derived from an EMBL/GenBank/DDBJ whole genome shotgun (WGS) entry which is preliminary data.</text>
</comment>
<feature type="compositionally biased region" description="Polar residues" evidence="4">
    <location>
        <begin position="508"/>
        <end position="518"/>
    </location>
</feature>
<feature type="region of interest" description="Disordered" evidence="4">
    <location>
        <begin position="205"/>
        <end position="235"/>
    </location>
</feature>
<dbReference type="Pfam" id="PF08839">
    <property type="entry name" value="CDT1"/>
    <property type="match status" value="1"/>
</dbReference>
<evidence type="ECO:0000313" key="7">
    <source>
        <dbReference type="Proteomes" id="UP000748756"/>
    </source>
</evidence>
<keyword evidence="3" id="KW-0175">Coiled coil</keyword>
<accession>A0A9P5S102</accession>
<feature type="compositionally biased region" description="Basic and acidic residues" evidence="4">
    <location>
        <begin position="280"/>
        <end position="297"/>
    </location>
</feature>
<sequence>MAGGNQTRLGLVHQKPGTRRALNGKRAVNPAGTTGDGKTEQLLPTERLLEKAGALTQTMEEKLMEYRKGKEEEKRAKNAPPAASTRSSRSTIKRTEEPTKDDSTQRNLRSMMQASAKKTTATTTITTATKTTSATSSSITLTESITTIDKIDKNANKTDQDEQGGQDEQDGESETQDDDVTLINRDTQVQTDSIEIVLEKREVVTVESSVKQQAEEKSDEAGEDSVVPIQEGSPRRAVVRKEVVKPVAKDTVHMAEEEDENSIHPLARTVVKSTSRPIHRKPDTDDTSNRDSIDKAHQQVNIPSKSPRKIVVQESIMPETVLPLPSHMDAMFELFKGLEQVLEFTKRQGQLCFYHKLRKHVELQSGRNFEIKHLAQLKTILPEGYKLTEAPCLFEGAKTRSILIDMPTLKDGSEGNFIPENEKRRKLFVGRLYDRIRAYHQTFLSSTTPHRTDTYPYGWHPDFDLETVAPVEETDIPLLKPVVVDSSKLNLKNLGVRREIVKAPAKTVTITQEDGPSTSRDKPQPVTAADFPPEAPVTKALSALEQLKERIRQKQLEKKDQGRGMASPEEKRQALIASRLPAVFDLIRFKRVDVLPLKALTEQVVKSSRQPISEVEGRDSLEMMAKVLPEWCSIFGTNDGVKYFKVLRDDGHGNKILHDERALRTRLVRKSTMGL</sequence>
<feature type="region of interest" description="Disordered" evidence="4">
    <location>
        <begin position="152"/>
        <end position="180"/>
    </location>
</feature>
<dbReference type="SUPFAM" id="SSF46785">
    <property type="entry name" value="Winged helix' DNA-binding domain"/>
    <property type="match status" value="1"/>
</dbReference>
<comment type="similarity">
    <text evidence="1">Belongs to the Cdt1 family.</text>
</comment>
<evidence type="ECO:0000256" key="4">
    <source>
        <dbReference type="SAM" id="MobiDB-lite"/>
    </source>
</evidence>
<feature type="compositionally biased region" description="Acidic residues" evidence="4">
    <location>
        <begin position="161"/>
        <end position="180"/>
    </location>
</feature>
<dbReference type="GO" id="GO:0030174">
    <property type="term" value="P:regulation of DNA-templated DNA replication initiation"/>
    <property type="evidence" value="ECO:0007669"/>
    <property type="project" value="InterPro"/>
</dbReference>
<dbReference type="GO" id="GO:0000278">
    <property type="term" value="P:mitotic cell cycle"/>
    <property type="evidence" value="ECO:0007669"/>
    <property type="project" value="TreeGrafter"/>
</dbReference>
<reference evidence="6" key="1">
    <citation type="journal article" date="2020" name="Fungal Divers.">
        <title>Resolving the Mortierellaceae phylogeny through synthesis of multi-gene phylogenetics and phylogenomics.</title>
        <authorList>
            <person name="Vandepol N."/>
            <person name="Liber J."/>
            <person name="Desiro A."/>
            <person name="Na H."/>
            <person name="Kennedy M."/>
            <person name="Barry K."/>
            <person name="Grigoriev I.V."/>
            <person name="Miller A.N."/>
            <person name="O'Donnell K."/>
            <person name="Stajich J.E."/>
            <person name="Bonito G."/>
        </authorList>
    </citation>
    <scope>NUCLEOTIDE SEQUENCE</scope>
    <source>
        <strain evidence="6">NRRL 6426</strain>
    </source>
</reference>
<evidence type="ECO:0000256" key="1">
    <source>
        <dbReference type="ARBA" id="ARBA00008356"/>
    </source>
</evidence>
<keyword evidence="7" id="KW-1185">Reference proteome</keyword>
<gene>
    <name evidence="6" type="ORF">BG015_005428</name>
</gene>
<feature type="coiled-coil region" evidence="3">
    <location>
        <begin position="537"/>
        <end position="564"/>
    </location>
</feature>
<feature type="domain" description="CDT1 Geminin-binding" evidence="5">
    <location>
        <begin position="324"/>
        <end position="478"/>
    </location>
</feature>
<evidence type="ECO:0000313" key="6">
    <source>
        <dbReference type="EMBL" id="KAF9152347.1"/>
    </source>
</evidence>
<dbReference type="Pfam" id="PF16679">
    <property type="entry name" value="CDT1_C"/>
    <property type="match status" value="1"/>
</dbReference>
<feature type="compositionally biased region" description="Low complexity" evidence="4">
    <location>
        <begin position="114"/>
        <end position="139"/>
    </location>
</feature>
<dbReference type="SMART" id="SM01075">
    <property type="entry name" value="CDT1"/>
    <property type="match status" value="1"/>
</dbReference>
<dbReference type="Gene3D" id="1.10.10.1420">
    <property type="entry name" value="DNA replication factor Cdt1, C-terminal WH domain"/>
    <property type="match status" value="1"/>
</dbReference>
<feature type="compositionally biased region" description="Low complexity" evidence="4">
    <location>
        <begin position="79"/>
        <end position="90"/>
    </location>
</feature>